<comment type="similarity">
    <text evidence="1">Belongs to the peptidase M16 family.</text>
</comment>
<evidence type="ECO:0000256" key="5">
    <source>
        <dbReference type="ARBA" id="ARBA00022833"/>
    </source>
</evidence>
<evidence type="ECO:0000256" key="2">
    <source>
        <dbReference type="ARBA" id="ARBA00022670"/>
    </source>
</evidence>
<dbReference type="Gene3D" id="3.30.830.10">
    <property type="entry name" value="Metalloenzyme, LuxS/M16 peptidase-like"/>
    <property type="match status" value="2"/>
</dbReference>
<reference evidence="9 10" key="1">
    <citation type="journal article" date="2015" name="Genome Announc.">
        <title>Expanding the biotechnology potential of lactobacilli through comparative genomics of 213 strains and associated genera.</title>
        <authorList>
            <person name="Sun Z."/>
            <person name="Harris H.M."/>
            <person name="McCann A."/>
            <person name="Guo C."/>
            <person name="Argimon S."/>
            <person name="Zhang W."/>
            <person name="Yang X."/>
            <person name="Jeffery I.B."/>
            <person name="Cooney J.C."/>
            <person name="Kagawa T.F."/>
            <person name="Liu W."/>
            <person name="Song Y."/>
            <person name="Salvetti E."/>
            <person name="Wrobel A."/>
            <person name="Rasinkangas P."/>
            <person name="Parkhill J."/>
            <person name="Rea M.C."/>
            <person name="O'Sullivan O."/>
            <person name="Ritari J."/>
            <person name="Douillard F.P."/>
            <person name="Paul Ross R."/>
            <person name="Yang R."/>
            <person name="Briner A.E."/>
            <person name="Felis G.E."/>
            <person name="de Vos W.M."/>
            <person name="Barrangou R."/>
            <person name="Klaenhammer T.R."/>
            <person name="Caufield P.W."/>
            <person name="Cui Y."/>
            <person name="Zhang H."/>
            <person name="O'Toole P.W."/>
        </authorList>
    </citation>
    <scope>NUCLEOTIDE SEQUENCE [LARGE SCALE GENOMIC DNA]</scope>
    <source>
        <strain evidence="9 10">DSM 16045</strain>
    </source>
</reference>
<evidence type="ECO:0000256" key="1">
    <source>
        <dbReference type="ARBA" id="ARBA00007261"/>
    </source>
</evidence>
<dbReference type="NCBIfam" id="NF047421">
    <property type="entry name" value="YfmH_fam"/>
    <property type="match status" value="1"/>
</dbReference>
<dbReference type="SUPFAM" id="SSF63411">
    <property type="entry name" value="LuxS/MPP-like metallohydrolase"/>
    <property type="match status" value="2"/>
</dbReference>
<evidence type="ECO:0000259" key="8">
    <source>
        <dbReference type="Pfam" id="PF05193"/>
    </source>
</evidence>
<sequence length="429" mass="48159">MGVKMADPVVRKVLANGLTVQLLPIANFHKTYAILTTNFGSVDRKYKLSPNDEWQTIPDGIAHFLEHKLFEKENYDAFDLFGEHEADANAFTGFTQTSYLFSTTSQLKENLEVLLDFVQAPYFSAASVAKEQGIIGEEIKMYADNPGNRLYMGMMENLYPHDPMHIDIAGTVESIAQITPETLYAVYQAFYQPSNMTLSVVGALDVEETFSWIKNNQAAKEFISAPKPIRYPIISDPSGADVIKSRTISMAVERPKVMVGLRGLSSWSKGRDRLKAKSAIELGLEMLFDDTTDNYLQLYNRGILDDSFSFSFEIERGFHFASFATETDQVQAFIDEMKKVLENAEQLLVAGQDQFEATKRASLGRLIFNLDSPEAIANRFEGALFDQATIYDEIAVLEEITFEDVLSATLNFIKPMCLTAMVINPLHND</sequence>
<dbReference type="PANTHER" id="PTHR43690">
    <property type="entry name" value="NARDILYSIN"/>
    <property type="match status" value="1"/>
</dbReference>
<evidence type="ECO:0000313" key="9">
    <source>
        <dbReference type="EMBL" id="KRM03470.1"/>
    </source>
</evidence>
<dbReference type="EMBL" id="AZFN01000002">
    <property type="protein sequence ID" value="KRM03470.1"/>
    <property type="molecule type" value="Genomic_DNA"/>
</dbReference>
<dbReference type="AlphaFoldDB" id="A0A0R1VD91"/>
<dbReference type="PATRIC" id="fig|1423749.3.peg.796"/>
<proteinExistence type="inferred from homology"/>
<dbReference type="InterPro" id="IPR050626">
    <property type="entry name" value="Peptidase_M16"/>
</dbReference>
<feature type="domain" description="Peptidase M16 C-terminal" evidence="8">
    <location>
        <begin position="178"/>
        <end position="347"/>
    </location>
</feature>
<keyword evidence="6" id="KW-0482">Metalloprotease</keyword>
<dbReference type="Proteomes" id="UP000051739">
    <property type="component" value="Unassembled WGS sequence"/>
</dbReference>
<dbReference type="Pfam" id="PF05193">
    <property type="entry name" value="Peptidase_M16_C"/>
    <property type="match status" value="1"/>
</dbReference>
<evidence type="ECO:0000259" key="7">
    <source>
        <dbReference type="Pfam" id="PF00675"/>
    </source>
</evidence>
<keyword evidence="3" id="KW-0479">Metal-binding</keyword>
<name>A0A0R1VD91_9LACO</name>
<evidence type="ECO:0000256" key="4">
    <source>
        <dbReference type="ARBA" id="ARBA00022801"/>
    </source>
</evidence>
<dbReference type="InterPro" id="IPR011249">
    <property type="entry name" value="Metalloenz_LuxS/M16"/>
</dbReference>
<evidence type="ECO:0000313" key="10">
    <source>
        <dbReference type="Proteomes" id="UP000051739"/>
    </source>
</evidence>
<dbReference type="Pfam" id="PF00675">
    <property type="entry name" value="Peptidase_M16"/>
    <property type="match status" value="1"/>
</dbReference>
<protein>
    <submittedName>
        <fullName evidence="9">M16C subfamily protease</fullName>
    </submittedName>
</protein>
<keyword evidence="2 9" id="KW-0645">Protease</keyword>
<evidence type="ECO:0000256" key="6">
    <source>
        <dbReference type="ARBA" id="ARBA00023049"/>
    </source>
</evidence>
<comment type="caution">
    <text evidence="9">The sequence shown here is derived from an EMBL/GenBank/DDBJ whole genome shotgun (WGS) entry which is preliminary data.</text>
</comment>
<dbReference type="GO" id="GO:0008237">
    <property type="term" value="F:metallopeptidase activity"/>
    <property type="evidence" value="ECO:0007669"/>
    <property type="project" value="UniProtKB-KW"/>
</dbReference>
<feature type="domain" description="Peptidase M16 N-terminal" evidence="7">
    <location>
        <begin position="59"/>
        <end position="171"/>
    </location>
</feature>
<keyword evidence="5" id="KW-0862">Zinc</keyword>
<dbReference type="InterPro" id="IPR007863">
    <property type="entry name" value="Peptidase_M16_C"/>
</dbReference>
<dbReference type="PANTHER" id="PTHR43690:SF18">
    <property type="entry name" value="INSULIN-DEGRADING ENZYME-RELATED"/>
    <property type="match status" value="1"/>
</dbReference>
<keyword evidence="4" id="KW-0378">Hydrolase</keyword>
<dbReference type="InterPro" id="IPR011765">
    <property type="entry name" value="Pept_M16_N"/>
</dbReference>
<dbReference type="RefSeq" id="WP_056936666.1">
    <property type="nucleotide sequence ID" value="NZ_AZFN01000002.1"/>
</dbReference>
<keyword evidence="10" id="KW-1185">Reference proteome</keyword>
<dbReference type="GO" id="GO:0046872">
    <property type="term" value="F:metal ion binding"/>
    <property type="evidence" value="ECO:0007669"/>
    <property type="project" value="UniProtKB-KW"/>
</dbReference>
<accession>A0A0R1VD91</accession>
<organism evidence="9 10">
    <name type="scientific">Limosilactobacillus gastricus DSM 16045</name>
    <dbReference type="NCBI Taxonomy" id="1423749"/>
    <lineage>
        <taxon>Bacteria</taxon>
        <taxon>Bacillati</taxon>
        <taxon>Bacillota</taxon>
        <taxon>Bacilli</taxon>
        <taxon>Lactobacillales</taxon>
        <taxon>Lactobacillaceae</taxon>
        <taxon>Limosilactobacillus</taxon>
    </lineage>
</organism>
<evidence type="ECO:0000256" key="3">
    <source>
        <dbReference type="ARBA" id="ARBA00022723"/>
    </source>
</evidence>
<dbReference type="GO" id="GO:0006508">
    <property type="term" value="P:proteolysis"/>
    <property type="evidence" value="ECO:0007669"/>
    <property type="project" value="UniProtKB-KW"/>
</dbReference>
<gene>
    <name evidence="9" type="ORF">FC60_GL000792</name>
</gene>